<sequence>MSPLTLTDSNGNTTHTKAESKGTNGLKGTNGTISSPPSPFRILLRSLEDLERESFSNDAERIEALHAAYALVSRLETPWETIARLCMGQPALGASLKVAKDVGLFEKWHAQDDGPRGVKELSEMVGVESLLLERILRHLSSNHVLSEPSPGLYQQTHFSLSLNTPSFGEWINYLYDATIPCFHKMPEYLAKTGYKNPNDEHDGIFQYTTGFKGGLFQYYDANPDKGNTFNYVMSGVMATQASWLDIFPHQRFVEENSCPKCSPAADKDAAILVDVGGNVGHDLERFREAHPEVANKLVLQDRPDVVKNSTLPDPVVKMGHDFFTEQPVKGARAYYMHGVLHDWSDESCIKILEQLRPAMRPGHSTLLVHEHVIPETHPNPHATAYDLTMMVKVAGLERTETMWKKLLDTAGFKIVKIWRSPMAAQSVIEAEV</sequence>
<dbReference type="InterPro" id="IPR036388">
    <property type="entry name" value="WH-like_DNA-bd_sf"/>
</dbReference>
<dbReference type="PANTHER" id="PTHR43712">
    <property type="entry name" value="PUTATIVE (AFU_ORTHOLOGUE AFUA_4G14580)-RELATED"/>
    <property type="match status" value="1"/>
</dbReference>
<evidence type="ECO:0000256" key="4">
    <source>
        <dbReference type="SAM" id="MobiDB-lite"/>
    </source>
</evidence>
<evidence type="ECO:0000256" key="2">
    <source>
        <dbReference type="ARBA" id="ARBA00022679"/>
    </source>
</evidence>
<keyword evidence="2" id="KW-0808">Transferase</keyword>
<feature type="region of interest" description="Disordered" evidence="4">
    <location>
        <begin position="1"/>
        <end position="34"/>
    </location>
</feature>
<feature type="compositionally biased region" description="Low complexity" evidence="4">
    <location>
        <begin position="21"/>
        <end position="32"/>
    </location>
</feature>
<evidence type="ECO:0000313" key="6">
    <source>
        <dbReference type="EMBL" id="KAF2204392.1"/>
    </source>
</evidence>
<dbReference type="InterPro" id="IPR036390">
    <property type="entry name" value="WH_DNA-bd_sf"/>
</dbReference>
<dbReference type="SUPFAM" id="SSF46785">
    <property type="entry name" value="Winged helix' DNA-binding domain"/>
    <property type="match status" value="1"/>
</dbReference>
<dbReference type="InterPro" id="IPR016461">
    <property type="entry name" value="COMT-like"/>
</dbReference>
<name>A0A9P4JS78_9PLEO</name>
<evidence type="ECO:0000256" key="3">
    <source>
        <dbReference type="ARBA" id="ARBA00022691"/>
    </source>
</evidence>
<dbReference type="SUPFAM" id="SSF53335">
    <property type="entry name" value="S-adenosyl-L-methionine-dependent methyltransferases"/>
    <property type="match status" value="1"/>
</dbReference>
<dbReference type="PANTHER" id="PTHR43712:SF17">
    <property type="entry name" value="O-METHYLTRANSFERASE"/>
    <property type="match status" value="1"/>
</dbReference>
<gene>
    <name evidence="6" type="ORF">GQ43DRAFT_387993</name>
</gene>
<dbReference type="OrthoDB" id="1535081at2759"/>
<dbReference type="Proteomes" id="UP000799536">
    <property type="component" value="Unassembled WGS sequence"/>
</dbReference>
<dbReference type="Pfam" id="PF00891">
    <property type="entry name" value="Methyltransf_2"/>
    <property type="match status" value="1"/>
</dbReference>
<dbReference type="Gene3D" id="3.40.50.150">
    <property type="entry name" value="Vaccinia Virus protein VP39"/>
    <property type="match status" value="1"/>
</dbReference>
<dbReference type="EMBL" id="ML993877">
    <property type="protein sequence ID" value="KAF2204392.1"/>
    <property type="molecule type" value="Genomic_DNA"/>
</dbReference>
<keyword evidence="3" id="KW-0949">S-adenosyl-L-methionine</keyword>
<proteinExistence type="predicted"/>
<dbReference type="InterPro" id="IPR029063">
    <property type="entry name" value="SAM-dependent_MTases_sf"/>
</dbReference>
<dbReference type="InterPro" id="IPR001077">
    <property type="entry name" value="COMT_C"/>
</dbReference>
<accession>A0A9P4JS78</accession>
<reference evidence="6" key="1">
    <citation type="journal article" date="2020" name="Stud. Mycol.">
        <title>101 Dothideomycetes genomes: a test case for predicting lifestyles and emergence of pathogens.</title>
        <authorList>
            <person name="Haridas S."/>
            <person name="Albert R."/>
            <person name="Binder M."/>
            <person name="Bloem J."/>
            <person name="Labutti K."/>
            <person name="Salamov A."/>
            <person name="Andreopoulos B."/>
            <person name="Baker S."/>
            <person name="Barry K."/>
            <person name="Bills G."/>
            <person name="Bluhm B."/>
            <person name="Cannon C."/>
            <person name="Castanera R."/>
            <person name="Culley D."/>
            <person name="Daum C."/>
            <person name="Ezra D."/>
            <person name="Gonzalez J."/>
            <person name="Henrissat B."/>
            <person name="Kuo A."/>
            <person name="Liang C."/>
            <person name="Lipzen A."/>
            <person name="Lutzoni F."/>
            <person name="Magnuson J."/>
            <person name="Mondo S."/>
            <person name="Nolan M."/>
            <person name="Ohm R."/>
            <person name="Pangilinan J."/>
            <person name="Park H.-J."/>
            <person name="Ramirez L."/>
            <person name="Alfaro M."/>
            <person name="Sun H."/>
            <person name="Tritt A."/>
            <person name="Yoshinaga Y."/>
            <person name="Zwiers L.-H."/>
            <person name="Turgeon B."/>
            <person name="Goodwin S."/>
            <person name="Spatafora J."/>
            <person name="Crous P."/>
            <person name="Grigoriev I."/>
        </authorList>
    </citation>
    <scope>NUCLEOTIDE SEQUENCE</scope>
    <source>
        <strain evidence="6">ATCC 74209</strain>
    </source>
</reference>
<feature type="domain" description="O-methyltransferase C-terminal" evidence="5">
    <location>
        <begin position="271"/>
        <end position="413"/>
    </location>
</feature>
<keyword evidence="1 6" id="KW-0489">Methyltransferase</keyword>
<evidence type="ECO:0000256" key="1">
    <source>
        <dbReference type="ARBA" id="ARBA00022603"/>
    </source>
</evidence>
<organism evidence="6 7">
    <name type="scientific">Delitschia confertaspora ATCC 74209</name>
    <dbReference type="NCBI Taxonomy" id="1513339"/>
    <lineage>
        <taxon>Eukaryota</taxon>
        <taxon>Fungi</taxon>
        <taxon>Dikarya</taxon>
        <taxon>Ascomycota</taxon>
        <taxon>Pezizomycotina</taxon>
        <taxon>Dothideomycetes</taxon>
        <taxon>Pleosporomycetidae</taxon>
        <taxon>Pleosporales</taxon>
        <taxon>Delitschiaceae</taxon>
        <taxon>Delitschia</taxon>
    </lineage>
</organism>
<feature type="non-terminal residue" evidence="6">
    <location>
        <position position="432"/>
    </location>
</feature>
<dbReference type="Gene3D" id="1.10.10.10">
    <property type="entry name" value="Winged helix-like DNA-binding domain superfamily/Winged helix DNA-binding domain"/>
    <property type="match status" value="1"/>
</dbReference>
<feature type="compositionally biased region" description="Polar residues" evidence="4">
    <location>
        <begin position="1"/>
        <end position="15"/>
    </location>
</feature>
<dbReference type="GO" id="GO:0032259">
    <property type="term" value="P:methylation"/>
    <property type="evidence" value="ECO:0007669"/>
    <property type="project" value="UniProtKB-KW"/>
</dbReference>
<dbReference type="AlphaFoldDB" id="A0A9P4JS78"/>
<protein>
    <submittedName>
        <fullName evidence="6">S-adenosyl-L-methionine-dependent methyltransferase</fullName>
    </submittedName>
</protein>
<keyword evidence="7" id="KW-1185">Reference proteome</keyword>
<comment type="caution">
    <text evidence="6">The sequence shown here is derived from an EMBL/GenBank/DDBJ whole genome shotgun (WGS) entry which is preliminary data.</text>
</comment>
<evidence type="ECO:0000259" key="5">
    <source>
        <dbReference type="Pfam" id="PF00891"/>
    </source>
</evidence>
<dbReference type="GO" id="GO:0008171">
    <property type="term" value="F:O-methyltransferase activity"/>
    <property type="evidence" value="ECO:0007669"/>
    <property type="project" value="InterPro"/>
</dbReference>
<evidence type="ECO:0000313" key="7">
    <source>
        <dbReference type="Proteomes" id="UP000799536"/>
    </source>
</evidence>
<dbReference type="PROSITE" id="PS51683">
    <property type="entry name" value="SAM_OMT_II"/>
    <property type="match status" value="1"/>
</dbReference>